<proteinExistence type="predicted"/>
<evidence type="ECO:0000256" key="1">
    <source>
        <dbReference type="SAM" id="Phobius"/>
    </source>
</evidence>
<gene>
    <name evidence="2" type="ORF">RU97_GL001722</name>
</gene>
<reference evidence="2 3" key="1">
    <citation type="submission" date="2014-12" db="EMBL/GenBank/DDBJ databases">
        <title>Draft genome sequences of 29 type strains of Enterococci.</title>
        <authorList>
            <person name="Zhong Z."/>
            <person name="Sun Z."/>
            <person name="Liu W."/>
            <person name="Zhang W."/>
            <person name="Zhang H."/>
        </authorList>
    </citation>
    <scope>NUCLEOTIDE SEQUENCE [LARGE SCALE GENOMIC DNA]</scope>
    <source>
        <strain evidence="2 3">DSM 17029</strain>
    </source>
</reference>
<evidence type="ECO:0000313" key="2">
    <source>
        <dbReference type="EMBL" id="OJG18325.1"/>
    </source>
</evidence>
<feature type="transmembrane region" description="Helical" evidence="1">
    <location>
        <begin position="34"/>
        <end position="56"/>
    </location>
</feature>
<keyword evidence="3" id="KW-1185">Reference proteome</keyword>
<dbReference type="RefSeq" id="WP_067395991.1">
    <property type="nucleotide sequence ID" value="NZ_JXKH01000004.1"/>
</dbReference>
<protein>
    <submittedName>
        <fullName evidence="2">Uncharacterized protein</fullName>
    </submittedName>
</protein>
<keyword evidence="1" id="KW-0472">Membrane</keyword>
<name>A0A1L8RF59_9ENTE</name>
<dbReference type="EMBL" id="JXKH01000004">
    <property type="protein sequence ID" value="OJG18325.1"/>
    <property type="molecule type" value="Genomic_DNA"/>
</dbReference>
<sequence>MIKNVLLFCASVVTAFSLIAFTPALVYRLKTGFFGLVDVLVIGLIVAVNIFLWRWYGQVRKQNK</sequence>
<organism evidence="2 3">
    <name type="scientific">Enterococcus canis</name>
    <dbReference type="NCBI Taxonomy" id="214095"/>
    <lineage>
        <taxon>Bacteria</taxon>
        <taxon>Bacillati</taxon>
        <taxon>Bacillota</taxon>
        <taxon>Bacilli</taxon>
        <taxon>Lactobacillales</taxon>
        <taxon>Enterococcaceae</taxon>
        <taxon>Enterococcus</taxon>
    </lineage>
</organism>
<evidence type="ECO:0000313" key="3">
    <source>
        <dbReference type="Proteomes" id="UP000181884"/>
    </source>
</evidence>
<keyword evidence="1" id="KW-0812">Transmembrane</keyword>
<keyword evidence="1" id="KW-1133">Transmembrane helix</keyword>
<accession>A0A1L8RF59</accession>
<dbReference type="Proteomes" id="UP000181884">
    <property type="component" value="Unassembled WGS sequence"/>
</dbReference>
<dbReference type="AlphaFoldDB" id="A0A1L8RF59"/>
<comment type="caution">
    <text evidence="2">The sequence shown here is derived from an EMBL/GenBank/DDBJ whole genome shotgun (WGS) entry which is preliminary data.</text>
</comment>